<dbReference type="AlphaFoldDB" id="A0A848P9M2"/>
<protein>
    <submittedName>
        <fullName evidence="2">DUF4123 domain-containing protein</fullName>
    </submittedName>
</protein>
<evidence type="ECO:0000313" key="2">
    <source>
        <dbReference type="EMBL" id="NMV41913.1"/>
    </source>
</evidence>
<dbReference type="RefSeq" id="WP_169341900.1">
    <property type="nucleotide sequence ID" value="NZ_JABBZM010000041.1"/>
</dbReference>
<reference evidence="2 3" key="1">
    <citation type="submission" date="2020-04" db="EMBL/GenBank/DDBJ databases">
        <title>Ralstonia insidiosa genome sequencing and assembly.</title>
        <authorList>
            <person name="Martins R.C.R."/>
            <person name="Perdigao-Neto L.V."/>
            <person name="Levin A.S.S."/>
            <person name="Costa S.F."/>
        </authorList>
    </citation>
    <scope>NUCLEOTIDE SEQUENCE [LARGE SCALE GENOMIC DNA]</scope>
    <source>
        <strain evidence="2 3">5047</strain>
    </source>
</reference>
<evidence type="ECO:0000259" key="1">
    <source>
        <dbReference type="Pfam" id="PF13503"/>
    </source>
</evidence>
<organism evidence="2 3">
    <name type="scientific">Ralstonia insidiosa</name>
    <dbReference type="NCBI Taxonomy" id="190721"/>
    <lineage>
        <taxon>Bacteria</taxon>
        <taxon>Pseudomonadati</taxon>
        <taxon>Pseudomonadota</taxon>
        <taxon>Betaproteobacteria</taxon>
        <taxon>Burkholderiales</taxon>
        <taxon>Burkholderiaceae</taxon>
        <taxon>Ralstonia</taxon>
    </lineage>
</organism>
<feature type="domain" description="DUF4123" evidence="1">
    <location>
        <begin position="4"/>
        <end position="126"/>
    </location>
</feature>
<comment type="caution">
    <text evidence="2">The sequence shown here is derived from an EMBL/GenBank/DDBJ whole genome shotgun (WGS) entry which is preliminary data.</text>
</comment>
<sequence>MQTYFIVDSSQQPNLHRKLARYKAEFRSLFEGFAEESLPEIAPLLVKLPDEDDVVRKRIEADIRHLAQTRPCICRVESALDLDVLAKQLSQFHIVEVPEGRRMIMRWYDTRVLPAWWGVLTERQRASFVDGIEHWSYYDRFGDEVRLEFSAQSAVPEATPLALTEPQYAQLLHAAEPDVLIAHLRTVIRDELRVVPQRTLYPFVASHLEAARHHGLQDFDEQTQYLLIALYTSGRFVEHPEAQLRLTVDATTHGQSFGDWAANVSDSIWDAGVPLWHSFQ</sequence>
<gene>
    <name evidence="2" type="ORF">HGR00_28765</name>
</gene>
<name>A0A848P9M2_9RALS</name>
<dbReference type="Pfam" id="PF13503">
    <property type="entry name" value="DUF4123"/>
    <property type="match status" value="1"/>
</dbReference>
<accession>A0A848P9M2</accession>
<evidence type="ECO:0000313" key="3">
    <source>
        <dbReference type="Proteomes" id="UP000575469"/>
    </source>
</evidence>
<dbReference type="EMBL" id="JABBZM010000041">
    <property type="protein sequence ID" value="NMV41913.1"/>
    <property type="molecule type" value="Genomic_DNA"/>
</dbReference>
<dbReference type="InterPro" id="IPR025391">
    <property type="entry name" value="DUF4123"/>
</dbReference>
<proteinExistence type="predicted"/>
<dbReference type="Proteomes" id="UP000575469">
    <property type="component" value="Unassembled WGS sequence"/>
</dbReference>